<proteinExistence type="predicted"/>
<sequence>MPITSGVVPFADGLWTGLSCQGLPRRHLNYLTSRLRQQTIAGVTFHIAPDHQSELATVLDVFFTQPEQHACNNSRG</sequence>
<dbReference type="OrthoDB" id="6180290at2"/>
<evidence type="ECO:0000313" key="2">
    <source>
        <dbReference type="Proteomes" id="UP000460142"/>
    </source>
</evidence>
<reference evidence="1 2" key="1">
    <citation type="submission" date="2019-09" db="EMBL/GenBank/DDBJ databases">
        <title>Draft genome sequences of 48 bacterial type strains from the CCUG.</title>
        <authorList>
            <person name="Tunovic T."/>
            <person name="Pineiro-Iglesias B."/>
            <person name="Unosson C."/>
            <person name="Inganas E."/>
            <person name="Ohlen M."/>
            <person name="Cardew S."/>
            <person name="Jensie-Markopoulos S."/>
            <person name="Salva-Serra F."/>
            <person name="Jaen-Luchoro D."/>
            <person name="Karlsson R."/>
            <person name="Svensson-Stadler L."/>
            <person name="Chun J."/>
            <person name="Moore E."/>
        </authorList>
    </citation>
    <scope>NUCLEOTIDE SEQUENCE [LARGE SCALE GENOMIC DNA]</scope>
    <source>
        <strain evidence="1 2">CCUG 53116</strain>
    </source>
</reference>
<dbReference type="EMBL" id="VZPS01000011">
    <property type="protein sequence ID" value="KAB0484202.1"/>
    <property type="molecule type" value="Genomic_DNA"/>
</dbReference>
<dbReference type="Proteomes" id="UP000460142">
    <property type="component" value="Unassembled WGS sequence"/>
</dbReference>
<protein>
    <submittedName>
        <fullName evidence="1">Uncharacterized protein</fullName>
    </submittedName>
</protein>
<accession>A0A6H9RNR3</accession>
<evidence type="ECO:0000313" key="1">
    <source>
        <dbReference type="EMBL" id="KAB0484202.1"/>
    </source>
</evidence>
<dbReference type="AlphaFoldDB" id="A0A6H9RNR3"/>
<organism evidence="1 2">
    <name type="scientific">Pseudomonas reinekei</name>
    <dbReference type="NCBI Taxonomy" id="395598"/>
    <lineage>
        <taxon>Bacteria</taxon>
        <taxon>Pseudomonadati</taxon>
        <taxon>Pseudomonadota</taxon>
        <taxon>Gammaproteobacteria</taxon>
        <taxon>Pseudomonadales</taxon>
        <taxon>Pseudomonadaceae</taxon>
        <taxon>Pseudomonas</taxon>
    </lineage>
</organism>
<comment type="caution">
    <text evidence="1">The sequence shown here is derived from an EMBL/GenBank/DDBJ whole genome shotgun (WGS) entry which is preliminary data.</text>
</comment>
<name>A0A6H9RNR3_PSERE</name>
<gene>
    <name evidence="1" type="ORF">F7R15_17390</name>
</gene>
<dbReference type="RefSeq" id="WP_139315778.1">
    <property type="nucleotide sequence ID" value="NZ_LT629709.1"/>
</dbReference>